<feature type="region of interest" description="Disordered" evidence="1">
    <location>
        <begin position="42"/>
        <end position="90"/>
    </location>
</feature>
<keyword evidence="3" id="KW-1185">Reference proteome</keyword>
<proteinExistence type="predicted"/>
<sequence length="238" mass="26017">MKIARRQPHNVVPSATHGRARRCAPSGEDYAQPVRKFVATSRPPCAQPAASQRPAIARNHERSGATSGATSRDQRGRDARPSCISYVSSSTRPAAQHRATICAKQQHLRPAIAHPDRASRRGSGRTKMVRKTINTIQNNHAMTIHRVFLGLTFLATRAWLRLVSRGNRHFTVGGGRLRQSGPRPETISLRSACTRRLKDFIANGFSSKSWPEQVRRTTAAVACTGGGVRLEKKGGGGF</sequence>
<protein>
    <submittedName>
        <fullName evidence="2">Putative pectinesterase/pectinesterase inhibitor 13</fullName>
    </submittedName>
</protein>
<accession>A0A2Z7C671</accession>
<gene>
    <name evidence="2" type="ORF">F511_25826</name>
</gene>
<dbReference type="Proteomes" id="UP000250235">
    <property type="component" value="Unassembled WGS sequence"/>
</dbReference>
<evidence type="ECO:0000313" key="2">
    <source>
        <dbReference type="EMBL" id="KZV42395.1"/>
    </source>
</evidence>
<reference evidence="2 3" key="1">
    <citation type="journal article" date="2015" name="Proc. Natl. Acad. Sci. U.S.A.">
        <title>The resurrection genome of Boea hygrometrica: A blueprint for survival of dehydration.</title>
        <authorList>
            <person name="Xiao L."/>
            <person name="Yang G."/>
            <person name="Zhang L."/>
            <person name="Yang X."/>
            <person name="Zhao S."/>
            <person name="Ji Z."/>
            <person name="Zhou Q."/>
            <person name="Hu M."/>
            <person name="Wang Y."/>
            <person name="Chen M."/>
            <person name="Xu Y."/>
            <person name="Jin H."/>
            <person name="Xiao X."/>
            <person name="Hu G."/>
            <person name="Bao F."/>
            <person name="Hu Y."/>
            <person name="Wan P."/>
            <person name="Li L."/>
            <person name="Deng X."/>
            <person name="Kuang T."/>
            <person name="Xiang C."/>
            <person name="Zhu J.K."/>
            <person name="Oliver M.J."/>
            <person name="He Y."/>
        </authorList>
    </citation>
    <scope>NUCLEOTIDE SEQUENCE [LARGE SCALE GENOMIC DNA]</scope>
    <source>
        <strain evidence="3">cv. XS01</strain>
    </source>
</reference>
<evidence type="ECO:0000313" key="3">
    <source>
        <dbReference type="Proteomes" id="UP000250235"/>
    </source>
</evidence>
<feature type="region of interest" description="Disordered" evidence="1">
    <location>
        <begin position="1"/>
        <end position="28"/>
    </location>
</feature>
<evidence type="ECO:0000256" key="1">
    <source>
        <dbReference type="SAM" id="MobiDB-lite"/>
    </source>
</evidence>
<organism evidence="2 3">
    <name type="scientific">Dorcoceras hygrometricum</name>
    <dbReference type="NCBI Taxonomy" id="472368"/>
    <lineage>
        <taxon>Eukaryota</taxon>
        <taxon>Viridiplantae</taxon>
        <taxon>Streptophyta</taxon>
        <taxon>Embryophyta</taxon>
        <taxon>Tracheophyta</taxon>
        <taxon>Spermatophyta</taxon>
        <taxon>Magnoliopsida</taxon>
        <taxon>eudicotyledons</taxon>
        <taxon>Gunneridae</taxon>
        <taxon>Pentapetalae</taxon>
        <taxon>asterids</taxon>
        <taxon>lamiids</taxon>
        <taxon>Lamiales</taxon>
        <taxon>Gesneriaceae</taxon>
        <taxon>Didymocarpoideae</taxon>
        <taxon>Trichosporeae</taxon>
        <taxon>Loxocarpinae</taxon>
        <taxon>Dorcoceras</taxon>
    </lineage>
</organism>
<dbReference type="AlphaFoldDB" id="A0A2Z7C671"/>
<dbReference type="EMBL" id="KQ999080">
    <property type="protein sequence ID" value="KZV42395.1"/>
    <property type="molecule type" value="Genomic_DNA"/>
</dbReference>
<name>A0A2Z7C671_9LAMI</name>